<dbReference type="InterPro" id="IPR036271">
    <property type="entry name" value="Tet_transcr_reg_TetR-rel_C_sf"/>
</dbReference>
<organism evidence="6 7">
    <name type="scientific">Sphingobacterium bambusae</name>
    <dbReference type="NCBI Taxonomy" id="662858"/>
    <lineage>
        <taxon>Bacteria</taxon>
        <taxon>Pseudomonadati</taxon>
        <taxon>Bacteroidota</taxon>
        <taxon>Sphingobacteriia</taxon>
        <taxon>Sphingobacteriales</taxon>
        <taxon>Sphingobacteriaceae</taxon>
        <taxon>Sphingobacterium</taxon>
    </lineage>
</organism>
<dbReference type="Pfam" id="PF00440">
    <property type="entry name" value="TetR_N"/>
    <property type="match status" value="1"/>
</dbReference>
<dbReference type="PANTHER" id="PTHR43479:SF11">
    <property type="entry name" value="ACREF_ENVCD OPERON REPRESSOR-RELATED"/>
    <property type="match status" value="1"/>
</dbReference>
<proteinExistence type="predicted"/>
<dbReference type="InterPro" id="IPR050624">
    <property type="entry name" value="HTH-type_Tx_Regulator"/>
</dbReference>
<keyword evidence="7" id="KW-1185">Reference proteome</keyword>
<dbReference type="EMBL" id="JBHUPB010000010">
    <property type="protein sequence ID" value="MFD2968870.1"/>
    <property type="molecule type" value="Genomic_DNA"/>
</dbReference>
<dbReference type="SUPFAM" id="SSF48498">
    <property type="entry name" value="Tetracyclin repressor-like, C-terminal domain"/>
    <property type="match status" value="1"/>
</dbReference>
<feature type="domain" description="HTH tetR-type" evidence="5">
    <location>
        <begin position="12"/>
        <end position="72"/>
    </location>
</feature>
<name>A0ABW6BJG9_9SPHI</name>
<evidence type="ECO:0000256" key="3">
    <source>
        <dbReference type="ARBA" id="ARBA00023163"/>
    </source>
</evidence>
<evidence type="ECO:0000256" key="1">
    <source>
        <dbReference type="ARBA" id="ARBA00023015"/>
    </source>
</evidence>
<accession>A0ABW6BJG9</accession>
<dbReference type="PANTHER" id="PTHR43479">
    <property type="entry name" value="ACREF/ENVCD OPERON REPRESSOR-RELATED"/>
    <property type="match status" value="1"/>
</dbReference>
<reference evidence="7" key="1">
    <citation type="journal article" date="2019" name="Int. J. Syst. Evol. Microbiol.">
        <title>The Global Catalogue of Microorganisms (GCM) 10K type strain sequencing project: providing services to taxonomists for standard genome sequencing and annotation.</title>
        <authorList>
            <consortium name="The Broad Institute Genomics Platform"/>
            <consortium name="The Broad Institute Genome Sequencing Center for Infectious Disease"/>
            <person name="Wu L."/>
            <person name="Ma J."/>
        </authorList>
    </citation>
    <scope>NUCLEOTIDE SEQUENCE [LARGE SCALE GENOMIC DNA]</scope>
    <source>
        <strain evidence="7">KCTC 22814</strain>
    </source>
</reference>
<dbReference type="InterPro" id="IPR009057">
    <property type="entry name" value="Homeodomain-like_sf"/>
</dbReference>
<dbReference type="PROSITE" id="PS50977">
    <property type="entry name" value="HTH_TETR_2"/>
    <property type="match status" value="1"/>
</dbReference>
<dbReference type="Proteomes" id="UP001597525">
    <property type="component" value="Unassembled WGS sequence"/>
</dbReference>
<dbReference type="InterPro" id="IPR025996">
    <property type="entry name" value="MT1864/Rv1816-like_C"/>
</dbReference>
<evidence type="ECO:0000313" key="6">
    <source>
        <dbReference type="EMBL" id="MFD2968870.1"/>
    </source>
</evidence>
<dbReference type="Gene3D" id="1.10.357.10">
    <property type="entry name" value="Tetracycline Repressor, domain 2"/>
    <property type="match status" value="1"/>
</dbReference>
<dbReference type="Pfam" id="PF13305">
    <property type="entry name" value="TetR_C_33"/>
    <property type="match status" value="1"/>
</dbReference>
<evidence type="ECO:0000259" key="5">
    <source>
        <dbReference type="PROSITE" id="PS50977"/>
    </source>
</evidence>
<dbReference type="SUPFAM" id="SSF46689">
    <property type="entry name" value="Homeodomain-like"/>
    <property type="match status" value="1"/>
</dbReference>
<gene>
    <name evidence="6" type="ORF">ACFS7Y_15845</name>
</gene>
<comment type="caution">
    <text evidence="6">The sequence shown here is derived from an EMBL/GenBank/DDBJ whole genome shotgun (WGS) entry which is preliminary data.</text>
</comment>
<keyword evidence="2 4" id="KW-0238">DNA-binding</keyword>
<evidence type="ECO:0000256" key="2">
    <source>
        <dbReference type="ARBA" id="ARBA00023125"/>
    </source>
</evidence>
<evidence type="ECO:0000313" key="7">
    <source>
        <dbReference type="Proteomes" id="UP001597525"/>
    </source>
</evidence>
<dbReference type="RefSeq" id="WP_320184864.1">
    <property type="nucleotide sequence ID" value="NZ_CP138332.1"/>
</dbReference>
<keyword evidence="3" id="KW-0804">Transcription</keyword>
<feature type="DNA-binding region" description="H-T-H motif" evidence="4">
    <location>
        <begin position="35"/>
        <end position="54"/>
    </location>
</feature>
<evidence type="ECO:0000256" key="4">
    <source>
        <dbReference type="PROSITE-ProRule" id="PRU00335"/>
    </source>
</evidence>
<dbReference type="InterPro" id="IPR001647">
    <property type="entry name" value="HTH_TetR"/>
</dbReference>
<protein>
    <submittedName>
        <fullName evidence="6">TetR/AcrR family transcriptional regulator</fullName>
    </submittedName>
</protein>
<keyword evidence="1" id="KW-0805">Transcription regulation</keyword>
<sequence length="201" mass="23578">MGISDRKLRQQEEIKQQIIAESWHIIAEEGWHALSIRRIADAIEYSIPVIYKHFENKEAIQEYFIKDGFAKLTEEMRQAEAQAANDDERIREIAYSYWRFAASRTAHYRIMFSLGIPHCETVNNVAEMKQMSDIMRVSIENLAKSHQQENTDIYLKLKTFWSMLHGFISIELLSNAVIPEEPTPMFKDAIESFMFTLINKK</sequence>